<dbReference type="EMBL" id="JNSK01000090">
    <property type="protein sequence ID" value="KGA15588.1"/>
    <property type="molecule type" value="Genomic_DNA"/>
</dbReference>
<proteinExistence type="inferred from homology"/>
<evidence type="ECO:0000256" key="2">
    <source>
        <dbReference type="ARBA" id="ARBA00022840"/>
    </source>
</evidence>
<accession>A0A094SBV5</accession>
<dbReference type="PANTHER" id="PTHR12592">
    <property type="entry name" value="ATP-DEPENDENT (S)-NAD(P)H-HYDRATE DEHYDRATASE FAMILY MEMBER"/>
    <property type="match status" value="1"/>
</dbReference>
<feature type="domain" description="YjeF C-terminal" evidence="6">
    <location>
        <begin position="10"/>
        <end position="280"/>
    </location>
</feature>
<dbReference type="InterPro" id="IPR029056">
    <property type="entry name" value="Ribokinase-like"/>
</dbReference>
<keyword evidence="4" id="KW-0520">NAD</keyword>
<name>A0A094SBV5_9ZZZZ</name>
<evidence type="ECO:0000256" key="3">
    <source>
        <dbReference type="ARBA" id="ARBA00022857"/>
    </source>
</evidence>
<dbReference type="GO" id="GO:0052856">
    <property type="term" value="F:NAD(P)HX epimerase activity"/>
    <property type="evidence" value="ECO:0007669"/>
    <property type="project" value="TreeGrafter"/>
</dbReference>
<keyword evidence="5" id="KW-0456">Lyase</keyword>
<dbReference type="PROSITE" id="PS51383">
    <property type="entry name" value="YJEF_C_3"/>
    <property type="match status" value="1"/>
</dbReference>
<dbReference type="PANTHER" id="PTHR12592:SF0">
    <property type="entry name" value="ATP-DEPENDENT (S)-NAD(P)H-HYDRATE DEHYDRATASE"/>
    <property type="match status" value="1"/>
</dbReference>
<comment type="caution">
    <text evidence="7">The sequence shown here is derived from an EMBL/GenBank/DDBJ whole genome shotgun (WGS) entry which is preliminary data.</text>
</comment>
<evidence type="ECO:0000256" key="4">
    <source>
        <dbReference type="ARBA" id="ARBA00023027"/>
    </source>
</evidence>
<evidence type="ECO:0000259" key="6">
    <source>
        <dbReference type="PROSITE" id="PS51383"/>
    </source>
</evidence>
<organism evidence="7">
    <name type="scientific">freshwater metagenome</name>
    <dbReference type="NCBI Taxonomy" id="449393"/>
    <lineage>
        <taxon>unclassified sequences</taxon>
        <taxon>metagenomes</taxon>
        <taxon>ecological metagenomes</taxon>
    </lineage>
</organism>
<dbReference type="GO" id="GO:0110051">
    <property type="term" value="P:metabolite repair"/>
    <property type="evidence" value="ECO:0007669"/>
    <property type="project" value="TreeGrafter"/>
</dbReference>
<dbReference type="Gene3D" id="3.40.1190.20">
    <property type="match status" value="1"/>
</dbReference>
<dbReference type="AlphaFoldDB" id="A0A094SBV5"/>
<dbReference type="CDD" id="cd01171">
    <property type="entry name" value="YXKO-related"/>
    <property type="match status" value="1"/>
</dbReference>
<evidence type="ECO:0000256" key="1">
    <source>
        <dbReference type="ARBA" id="ARBA00022741"/>
    </source>
</evidence>
<dbReference type="GO" id="GO:0052855">
    <property type="term" value="F:ADP-dependent NAD(P)H-hydrate dehydratase activity"/>
    <property type="evidence" value="ECO:0007669"/>
    <property type="project" value="TreeGrafter"/>
</dbReference>
<gene>
    <name evidence="7" type="ORF">GM50_16810</name>
</gene>
<dbReference type="Pfam" id="PF01256">
    <property type="entry name" value="Carb_kinase"/>
    <property type="match status" value="1"/>
</dbReference>
<dbReference type="InterPro" id="IPR017953">
    <property type="entry name" value="Carbohydrate_kinase_pred_CS"/>
</dbReference>
<keyword evidence="2" id="KW-0067">ATP-binding</keyword>
<dbReference type="SUPFAM" id="SSF53613">
    <property type="entry name" value="Ribokinase-like"/>
    <property type="match status" value="1"/>
</dbReference>
<keyword evidence="3" id="KW-0521">NADP</keyword>
<evidence type="ECO:0000313" key="7">
    <source>
        <dbReference type="EMBL" id="KGA15588.1"/>
    </source>
</evidence>
<dbReference type="PROSITE" id="PS01050">
    <property type="entry name" value="YJEF_C_2"/>
    <property type="match status" value="1"/>
</dbReference>
<dbReference type="HAMAP" id="MF_01965">
    <property type="entry name" value="NADHX_dehydratase"/>
    <property type="match status" value="1"/>
</dbReference>
<evidence type="ECO:0000256" key="5">
    <source>
        <dbReference type="ARBA" id="ARBA00023239"/>
    </source>
</evidence>
<protein>
    <recommendedName>
        <fullName evidence="6">YjeF C-terminal domain-containing protein</fullName>
    </recommendedName>
</protein>
<reference evidence="7" key="1">
    <citation type="submission" date="2014-05" db="EMBL/GenBank/DDBJ databases">
        <title>Key roles for freshwater Actinobacteria revealed by deep metagenomic sequencing.</title>
        <authorList>
            <person name="Ghai R."/>
            <person name="Mizuno C.M."/>
            <person name="Picazo A."/>
            <person name="Camacho A."/>
            <person name="Rodriguez-Valera F."/>
        </authorList>
    </citation>
    <scope>NUCLEOTIDE SEQUENCE</scope>
</reference>
<keyword evidence="1" id="KW-0547">Nucleotide-binding</keyword>
<dbReference type="InterPro" id="IPR000631">
    <property type="entry name" value="CARKD"/>
</dbReference>
<dbReference type="GO" id="GO:0005524">
    <property type="term" value="F:ATP binding"/>
    <property type="evidence" value="ECO:0007669"/>
    <property type="project" value="UniProtKB-KW"/>
</dbReference>
<sequence length="282" mass="29901">MAFMKSQKWSARDTKKYIVMPSDLDHKYSRGTLGVITGSAQYPGAAVLTTRAAIATGLGVLRFHSSSGLAHLVLHSAPEALVQPGKVDAWVAGSGISEKKYSDYTTWLRHRWFKLIKTQSVPTILDAGALDLAGKLSQPTLITPHAGELARLLNKRGLTVSSEAIEADPQKWAVKASEFLGVVVLLKGAYTVIANGKSIIELPKATPWLATAGTGDVLAGIIGALVATNYIEILNDPDHLARVAASGAFIHNSAAVTVSKNCPISASAIIEFIPSALQKILK</sequence>